<feature type="non-terminal residue" evidence="2">
    <location>
        <position position="212"/>
    </location>
</feature>
<organism evidence="2">
    <name type="scientific">Lygus hesperus</name>
    <name type="common">Western plant bug</name>
    <dbReference type="NCBI Taxonomy" id="30085"/>
    <lineage>
        <taxon>Eukaryota</taxon>
        <taxon>Metazoa</taxon>
        <taxon>Ecdysozoa</taxon>
        <taxon>Arthropoda</taxon>
        <taxon>Hexapoda</taxon>
        <taxon>Insecta</taxon>
        <taxon>Pterygota</taxon>
        <taxon>Neoptera</taxon>
        <taxon>Paraneoptera</taxon>
        <taxon>Hemiptera</taxon>
        <taxon>Heteroptera</taxon>
        <taxon>Panheteroptera</taxon>
        <taxon>Cimicomorpha</taxon>
        <taxon>Miridae</taxon>
        <taxon>Mirini</taxon>
        <taxon>Lygus</taxon>
    </lineage>
</organism>
<sequence length="212" mass="23107">MFGIVIIAAIFIAQTLGSQLQPHQGVVFETMGMAIVTDSSWRLVAHYNLTTLRELASELQEAVPILTDEVTKFKWVEIGNVNALADTRALGQRVTEFAQELESLHHSLGHSRGTSKLGNRNTRSLIPGMGNIYSYLFGVATEEDVLDLQDQIDSITGDGIGHHAGLQLTIIGGMEEQIANNTKALHAILSALNGTQQRVHEDLQLLGAELQQ</sequence>
<reference evidence="2" key="2">
    <citation type="submission" date="2014-07" db="EMBL/GenBank/DDBJ databases">
        <authorList>
            <person name="Hull J."/>
        </authorList>
    </citation>
    <scope>NUCLEOTIDE SEQUENCE</scope>
</reference>
<proteinExistence type="predicted"/>
<accession>A0A0A9YAZ6</accession>
<dbReference type="EMBL" id="GBHO01015336">
    <property type="protein sequence ID" value="JAG28268.1"/>
    <property type="molecule type" value="Transcribed_RNA"/>
</dbReference>
<dbReference type="InterPro" id="IPR022048">
    <property type="entry name" value="Envelope_fusion-like"/>
</dbReference>
<feature type="chain" id="PRO_5002072299" evidence="1">
    <location>
        <begin position="18"/>
        <end position="212"/>
    </location>
</feature>
<reference evidence="2" key="1">
    <citation type="journal article" date="2014" name="PLoS ONE">
        <title>Transcriptome-Based Identification of ABC Transporters in the Western Tarnished Plant Bug Lygus hesperus.</title>
        <authorList>
            <person name="Hull J.J."/>
            <person name="Chaney K."/>
            <person name="Geib S.M."/>
            <person name="Fabrick J.A."/>
            <person name="Brent C.S."/>
            <person name="Walsh D."/>
            <person name="Lavine L.C."/>
        </authorList>
    </citation>
    <scope>NUCLEOTIDE SEQUENCE</scope>
</reference>
<dbReference type="AlphaFoldDB" id="A0A0A9YAZ6"/>
<keyword evidence="1" id="KW-0732">Signal</keyword>
<name>A0A0A9YAZ6_LYGHE</name>
<gene>
    <name evidence="2" type="primary">env_2</name>
    <name evidence="2" type="ORF">CM83_2303</name>
</gene>
<feature type="signal peptide" evidence="1">
    <location>
        <begin position="1"/>
        <end position="17"/>
    </location>
</feature>
<evidence type="ECO:0000256" key="1">
    <source>
        <dbReference type="SAM" id="SignalP"/>
    </source>
</evidence>
<dbReference type="Pfam" id="PF12259">
    <property type="entry name" value="Baculo_F"/>
    <property type="match status" value="1"/>
</dbReference>
<evidence type="ECO:0000313" key="2">
    <source>
        <dbReference type="EMBL" id="JAG28268.1"/>
    </source>
</evidence>
<protein>
    <submittedName>
        <fullName evidence="2">Retrovirus-related Env polyprotein from copia-like transposable element 17.6</fullName>
    </submittedName>
</protein>